<dbReference type="InterPro" id="IPR022385">
    <property type="entry name" value="Rhs_assc_core"/>
</dbReference>
<dbReference type="Pfam" id="PF13930">
    <property type="entry name" value="Endonuclea_NS_2"/>
    <property type="match status" value="1"/>
</dbReference>
<dbReference type="PANTHER" id="PTHR32305">
    <property type="match status" value="1"/>
</dbReference>
<sequence>MWLSKALLCPKRKDVETDFHYNRYRYYSPYVGRFISKDPIGLLGGNNVYAYAPNPTEWIDPLGLLVTPKYTKGANGRVERVQATITKANLNTGTGTNASSRAEAQRMANCNKVQAGHLLAKRLGGSGGVGHVFPQTAGVNTGAYRVFEGQVANAVDKNGSADVDIKLIYPNATSKMPNQIIYTYSSGKDTDNSRFLNPNPCT</sequence>
<proteinExistence type="predicted"/>
<dbReference type="InterPro" id="IPR044927">
    <property type="entry name" value="Endonuclea_NS_2"/>
</dbReference>
<evidence type="ECO:0000313" key="3">
    <source>
        <dbReference type="Proteomes" id="UP000294963"/>
    </source>
</evidence>
<comment type="caution">
    <text evidence="2">The sequence shown here is derived from an EMBL/GenBank/DDBJ whole genome shotgun (WGS) entry which is preliminary data.</text>
</comment>
<dbReference type="InterPro" id="IPR044929">
    <property type="entry name" value="DNA/RNA_non-sp_Endonuclease_sf"/>
</dbReference>
<feature type="domain" description="Type VII secretion system protein EssD-like" evidence="1">
    <location>
        <begin position="71"/>
        <end position="186"/>
    </location>
</feature>
<accession>A0A4R1XGT2</accession>
<evidence type="ECO:0000313" key="2">
    <source>
        <dbReference type="EMBL" id="TCM61170.1"/>
    </source>
</evidence>
<evidence type="ECO:0000259" key="1">
    <source>
        <dbReference type="Pfam" id="PF13930"/>
    </source>
</evidence>
<dbReference type="Proteomes" id="UP000294963">
    <property type="component" value="Unassembled WGS sequence"/>
</dbReference>
<dbReference type="InterPro" id="IPR050708">
    <property type="entry name" value="T6SS_VgrG/RHS"/>
</dbReference>
<dbReference type="EMBL" id="SLVJ01000029">
    <property type="protein sequence ID" value="TCM61170.1"/>
    <property type="molecule type" value="Genomic_DNA"/>
</dbReference>
<dbReference type="Gene3D" id="3.40.570.10">
    <property type="entry name" value="Extracellular Endonuclease, subunit A"/>
    <property type="match status" value="1"/>
</dbReference>
<protein>
    <submittedName>
        <fullName evidence="2">RHS repeat-associated protein</fullName>
    </submittedName>
</protein>
<name>A0A4R1XGT2_ACICA</name>
<dbReference type="PRINTS" id="PR00394">
    <property type="entry name" value="RHSPROTEIN"/>
</dbReference>
<dbReference type="PANTHER" id="PTHR32305:SF15">
    <property type="entry name" value="PROTEIN RHSA-RELATED"/>
    <property type="match status" value="1"/>
</dbReference>
<dbReference type="Gene3D" id="2.180.10.10">
    <property type="entry name" value="RHS repeat-associated core"/>
    <property type="match status" value="1"/>
</dbReference>
<gene>
    <name evidence="2" type="ORF">EC844_12923</name>
</gene>
<dbReference type="AlphaFoldDB" id="A0A4R1XGT2"/>
<dbReference type="NCBIfam" id="TIGR03696">
    <property type="entry name" value="Rhs_assc_core"/>
    <property type="match status" value="1"/>
</dbReference>
<organism evidence="2 3">
    <name type="scientific">Acinetobacter calcoaceticus</name>
    <dbReference type="NCBI Taxonomy" id="471"/>
    <lineage>
        <taxon>Bacteria</taxon>
        <taxon>Pseudomonadati</taxon>
        <taxon>Pseudomonadota</taxon>
        <taxon>Gammaproteobacteria</taxon>
        <taxon>Moraxellales</taxon>
        <taxon>Moraxellaceae</taxon>
        <taxon>Acinetobacter</taxon>
        <taxon>Acinetobacter calcoaceticus/baumannii complex</taxon>
    </lineage>
</organism>
<keyword evidence="3" id="KW-1185">Reference proteome</keyword>
<reference evidence="2 3" key="1">
    <citation type="submission" date="2019-03" db="EMBL/GenBank/DDBJ databases">
        <title>Genomic analyses of the natural microbiome of Caenorhabditis elegans.</title>
        <authorList>
            <person name="Samuel B."/>
        </authorList>
    </citation>
    <scope>NUCLEOTIDE SEQUENCE [LARGE SCALE GENOMIC DNA]</scope>
    <source>
        <strain evidence="2 3">JUb89</strain>
    </source>
</reference>